<keyword evidence="2" id="KW-1185">Reference proteome</keyword>
<dbReference type="InterPro" id="IPR001254">
    <property type="entry name" value="Trypsin_dom"/>
</dbReference>
<dbReference type="InterPro" id="IPR043504">
    <property type="entry name" value="Peptidase_S1_PA_chymotrypsin"/>
</dbReference>
<dbReference type="AlphaFoldDB" id="A0A915JNV1"/>
<evidence type="ECO:0000313" key="2">
    <source>
        <dbReference type="Proteomes" id="UP000887565"/>
    </source>
</evidence>
<dbReference type="SUPFAM" id="SSF50494">
    <property type="entry name" value="Trypsin-like serine proteases"/>
    <property type="match status" value="1"/>
</dbReference>
<accession>A0A915JNV1</accession>
<evidence type="ECO:0000313" key="3">
    <source>
        <dbReference type="WBParaSite" id="nRc.2.0.1.t27919-RA"/>
    </source>
</evidence>
<dbReference type="InterPro" id="IPR009003">
    <property type="entry name" value="Peptidase_S1_PA"/>
</dbReference>
<dbReference type="GO" id="GO:0004252">
    <property type="term" value="F:serine-type endopeptidase activity"/>
    <property type="evidence" value="ECO:0007669"/>
    <property type="project" value="InterPro"/>
</dbReference>
<dbReference type="Proteomes" id="UP000887565">
    <property type="component" value="Unplaced"/>
</dbReference>
<protein>
    <submittedName>
        <fullName evidence="3">Peptidase S1 domain-containing protein</fullName>
    </submittedName>
</protein>
<dbReference type="Gene3D" id="2.40.10.10">
    <property type="entry name" value="Trypsin-like serine proteases"/>
    <property type="match status" value="2"/>
</dbReference>
<dbReference type="WBParaSite" id="nRc.2.0.1.t27919-RA">
    <property type="protein sequence ID" value="nRc.2.0.1.t27919-RA"/>
    <property type="gene ID" value="nRc.2.0.1.g27919"/>
</dbReference>
<feature type="domain" description="Peptidase S1" evidence="1">
    <location>
        <begin position="21"/>
        <end position="119"/>
    </location>
</feature>
<name>A0A915JNV1_ROMCU</name>
<evidence type="ECO:0000259" key="1">
    <source>
        <dbReference type="Pfam" id="PF00089"/>
    </source>
</evidence>
<sequence length="144" mass="16443">MTIINNPEPGINLKHFSLLFGVHDIRVKTQRFIFRIATKLFIPPDEGIKPKDVVLVRLDRQIKFNGYINGLCLPDIMEEYQLYDNTLCMTCGFGATQTETTPIVGSNTLQCIEIQAQESDWDHNLFSDWNSVVKMKATAFGPYQ</sequence>
<organism evidence="2 3">
    <name type="scientific">Romanomermis culicivorax</name>
    <name type="common">Nematode worm</name>
    <dbReference type="NCBI Taxonomy" id="13658"/>
    <lineage>
        <taxon>Eukaryota</taxon>
        <taxon>Metazoa</taxon>
        <taxon>Ecdysozoa</taxon>
        <taxon>Nematoda</taxon>
        <taxon>Enoplea</taxon>
        <taxon>Dorylaimia</taxon>
        <taxon>Mermithida</taxon>
        <taxon>Mermithoidea</taxon>
        <taxon>Mermithidae</taxon>
        <taxon>Romanomermis</taxon>
    </lineage>
</organism>
<proteinExistence type="predicted"/>
<dbReference type="Pfam" id="PF00089">
    <property type="entry name" value="Trypsin"/>
    <property type="match status" value="1"/>
</dbReference>
<reference evidence="3" key="1">
    <citation type="submission" date="2022-11" db="UniProtKB">
        <authorList>
            <consortium name="WormBaseParasite"/>
        </authorList>
    </citation>
    <scope>IDENTIFICATION</scope>
</reference>
<dbReference type="GO" id="GO:0006508">
    <property type="term" value="P:proteolysis"/>
    <property type="evidence" value="ECO:0007669"/>
    <property type="project" value="InterPro"/>
</dbReference>